<feature type="region of interest" description="Disordered" evidence="2">
    <location>
        <begin position="476"/>
        <end position="502"/>
    </location>
</feature>
<keyword evidence="4" id="KW-1185">Reference proteome</keyword>
<dbReference type="GO" id="GO:0007099">
    <property type="term" value="P:centriole replication"/>
    <property type="evidence" value="ECO:0007669"/>
    <property type="project" value="InterPro"/>
</dbReference>
<name>A0A9N9RWR4_9DIPT</name>
<dbReference type="PANTHER" id="PTHR34439:SF1">
    <property type="entry name" value="CENTROBIN"/>
    <property type="match status" value="1"/>
</dbReference>
<dbReference type="GO" id="GO:1902410">
    <property type="term" value="P:mitotic cytokinetic process"/>
    <property type="evidence" value="ECO:0007669"/>
    <property type="project" value="TreeGrafter"/>
</dbReference>
<dbReference type="GO" id="GO:0051299">
    <property type="term" value="P:centrosome separation"/>
    <property type="evidence" value="ECO:0007669"/>
    <property type="project" value="TreeGrafter"/>
</dbReference>
<dbReference type="GO" id="GO:1902017">
    <property type="term" value="P:regulation of cilium assembly"/>
    <property type="evidence" value="ECO:0007669"/>
    <property type="project" value="InterPro"/>
</dbReference>
<evidence type="ECO:0000313" key="4">
    <source>
        <dbReference type="Proteomes" id="UP001153620"/>
    </source>
</evidence>
<feature type="coiled-coil region" evidence="1">
    <location>
        <begin position="368"/>
        <end position="402"/>
    </location>
</feature>
<accession>A0A9N9RWR4</accession>
<evidence type="ECO:0000256" key="1">
    <source>
        <dbReference type="SAM" id="Coils"/>
    </source>
</evidence>
<dbReference type="PANTHER" id="PTHR34439">
    <property type="entry name" value="CENTROBIN"/>
    <property type="match status" value="1"/>
</dbReference>
<reference evidence="3" key="2">
    <citation type="submission" date="2022-10" db="EMBL/GenBank/DDBJ databases">
        <authorList>
            <consortium name="ENA_rothamsted_submissions"/>
            <consortium name="culmorum"/>
            <person name="King R."/>
        </authorList>
    </citation>
    <scope>NUCLEOTIDE SEQUENCE</scope>
</reference>
<dbReference type="GO" id="GO:0005814">
    <property type="term" value="C:centriole"/>
    <property type="evidence" value="ECO:0007669"/>
    <property type="project" value="TreeGrafter"/>
</dbReference>
<gene>
    <name evidence="3" type="ORF">CHIRRI_LOCUS7191</name>
</gene>
<keyword evidence="1" id="KW-0175">Coiled coil</keyword>
<proteinExistence type="predicted"/>
<dbReference type="EMBL" id="OU895878">
    <property type="protein sequence ID" value="CAG9804300.1"/>
    <property type="molecule type" value="Genomic_DNA"/>
</dbReference>
<feature type="coiled-coil region" evidence="1">
    <location>
        <begin position="127"/>
        <end position="256"/>
    </location>
</feature>
<feature type="region of interest" description="Disordered" evidence="2">
    <location>
        <begin position="422"/>
        <end position="447"/>
    </location>
</feature>
<dbReference type="OrthoDB" id="8190486at2759"/>
<feature type="compositionally biased region" description="Basic and acidic residues" evidence="2">
    <location>
        <begin position="476"/>
        <end position="486"/>
    </location>
</feature>
<reference evidence="3" key="1">
    <citation type="submission" date="2022-01" db="EMBL/GenBank/DDBJ databases">
        <authorList>
            <person name="King R."/>
        </authorList>
    </citation>
    <scope>NUCLEOTIDE SEQUENCE</scope>
</reference>
<dbReference type="AlphaFoldDB" id="A0A9N9RWR4"/>
<dbReference type="Proteomes" id="UP001153620">
    <property type="component" value="Chromosome 2"/>
</dbReference>
<dbReference type="InterPro" id="IPR038923">
    <property type="entry name" value="Centrobin"/>
</dbReference>
<organism evidence="3 4">
    <name type="scientific">Chironomus riparius</name>
    <dbReference type="NCBI Taxonomy" id="315576"/>
    <lineage>
        <taxon>Eukaryota</taxon>
        <taxon>Metazoa</taxon>
        <taxon>Ecdysozoa</taxon>
        <taxon>Arthropoda</taxon>
        <taxon>Hexapoda</taxon>
        <taxon>Insecta</taxon>
        <taxon>Pterygota</taxon>
        <taxon>Neoptera</taxon>
        <taxon>Endopterygota</taxon>
        <taxon>Diptera</taxon>
        <taxon>Nematocera</taxon>
        <taxon>Chironomoidea</taxon>
        <taxon>Chironomidae</taxon>
        <taxon>Chironominae</taxon>
        <taxon>Chironomus</taxon>
    </lineage>
</organism>
<protein>
    <submittedName>
        <fullName evidence="3">Uncharacterized protein</fullName>
    </submittedName>
</protein>
<dbReference type="GO" id="GO:0005813">
    <property type="term" value="C:centrosome"/>
    <property type="evidence" value="ECO:0007669"/>
    <property type="project" value="TreeGrafter"/>
</dbReference>
<feature type="compositionally biased region" description="Polar residues" evidence="2">
    <location>
        <begin position="487"/>
        <end position="502"/>
    </location>
</feature>
<sequence length="502" mass="59583">MDLNNSASSTDTDVLLKIPHNFFEPHLNENANKSHFSNEGSFIHEIDKFLVANKQNDVHNSTTNEFISYTRFADTLQQSQINPEEQDINIQMISIFQKKIIQCQQKISVLTKSNVEKDEIIRRLKSNEGLDIENANLKHKIKMLEQEMQETVGVINKFKTKNEMLELKIENLTSTCKEMSDISKKQIQELQIRLSNSSKLESDLHKEIVELKSKYREEKENFIKEKNERSHMEREVNNLKSVLKQIKEDKVKLIERNEQDKQIIDIKQKKIFNNMMSEFTEKERKLVKEMDVQRTAIKNYYQAQLESALEEKIKEFQEQLEKFQYEIRIDAEDREKASNERVMNQIEMIIQKNEEEIDLIKLKCLEEVDLYRIQLINATKTIESLEAKLEEYQTRRQNIADNLHSIMESQWKKILDVLTCPSRPPSRKDESNDVSESDNNKQQQQYYYEPMMNNLSRSEENLKTELLRNYIDKLLKQKPKTDESSEMKTNNQLNKSQTKPWK</sequence>
<evidence type="ECO:0000256" key="2">
    <source>
        <dbReference type="SAM" id="MobiDB-lite"/>
    </source>
</evidence>
<evidence type="ECO:0000313" key="3">
    <source>
        <dbReference type="EMBL" id="CAG9804300.1"/>
    </source>
</evidence>